<keyword evidence="8 11" id="KW-0067">ATP-binding</keyword>
<comment type="pathway">
    <text evidence="2 11">Cofactor biosynthesis; NAD(+) biosynthesis; deamido-NAD(+) from nicotinate D-ribonucleotide: step 1/1.</text>
</comment>
<organism evidence="13 14">
    <name type="scientific">Desulfonatronospira thiodismutans ASO3-1</name>
    <dbReference type="NCBI Taxonomy" id="555779"/>
    <lineage>
        <taxon>Bacteria</taxon>
        <taxon>Pseudomonadati</taxon>
        <taxon>Thermodesulfobacteriota</taxon>
        <taxon>Desulfovibrionia</taxon>
        <taxon>Desulfovibrionales</taxon>
        <taxon>Desulfonatronovibrionaceae</taxon>
        <taxon>Desulfonatronospira</taxon>
    </lineage>
</organism>
<evidence type="ECO:0000256" key="5">
    <source>
        <dbReference type="ARBA" id="ARBA00022679"/>
    </source>
</evidence>
<dbReference type="CDD" id="cd02165">
    <property type="entry name" value="NMNAT"/>
    <property type="match status" value="1"/>
</dbReference>
<evidence type="ECO:0000256" key="11">
    <source>
        <dbReference type="HAMAP-Rule" id="MF_00244"/>
    </source>
</evidence>
<comment type="function">
    <text evidence="1 11">Catalyzes the reversible adenylation of nicotinate mononucleotide (NaMN) to nicotinic acid adenine dinucleotide (NaAD).</text>
</comment>
<comment type="caution">
    <text evidence="13">The sequence shown here is derived from an EMBL/GenBank/DDBJ whole genome shotgun (WGS) entry which is preliminary data.</text>
</comment>
<dbReference type="eggNOG" id="COG1057">
    <property type="taxonomic scope" value="Bacteria"/>
</dbReference>
<evidence type="ECO:0000256" key="7">
    <source>
        <dbReference type="ARBA" id="ARBA00022741"/>
    </source>
</evidence>
<dbReference type="EC" id="2.7.7.18" evidence="11"/>
<dbReference type="GO" id="GO:0005524">
    <property type="term" value="F:ATP binding"/>
    <property type="evidence" value="ECO:0007669"/>
    <property type="project" value="UniProtKB-KW"/>
</dbReference>
<feature type="domain" description="Cytidyltransferase-like" evidence="12">
    <location>
        <begin position="16"/>
        <end position="194"/>
    </location>
</feature>
<evidence type="ECO:0000256" key="10">
    <source>
        <dbReference type="ARBA" id="ARBA00048721"/>
    </source>
</evidence>
<evidence type="ECO:0000256" key="6">
    <source>
        <dbReference type="ARBA" id="ARBA00022695"/>
    </source>
</evidence>
<dbReference type="OrthoDB" id="5295945at2"/>
<keyword evidence="5 11" id="KW-0808">Transferase</keyword>
<comment type="catalytic activity">
    <reaction evidence="10 11">
        <text>nicotinate beta-D-ribonucleotide + ATP + H(+) = deamido-NAD(+) + diphosphate</text>
        <dbReference type="Rhea" id="RHEA:22860"/>
        <dbReference type="ChEBI" id="CHEBI:15378"/>
        <dbReference type="ChEBI" id="CHEBI:30616"/>
        <dbReference type="ChEBI" id="CHEBI:33019"/>
        <dbReference type="ChEBI" id="CHEBI:57502"/>
        <dbReference type="ChEBI" id="CHEBI:58437"/>
        <dbReference type="EC" id="2.7.7.18"/>
    </reaction>
</comment>
<dbReference type="Gene3D" id="3.40.50.620">
    <property type="entry name" value="HUPs"/>
    <property type="match status" value="1"/>
</dbReference>
<evidence type="ECO:0000313" key="14">
    <source>
        <dbReference type="Proteomes" id="UP000005496"/>
    </source>
</evidence>
<sequence>MAPLDCMSNKTPRIGLLGGSFNPVHIGHLRLCLEMLEQAGLDRVELVPAYIPPHKDPAGILPFAMRLRMLQESIDGVAGLEVNPLEQDRPGPSYTVDTLKAYRSEYPEYELNFILGDTDLFTLPKWHRGQELARLSNLLVIGRQGEHFQVGVFASRFWKVEQENEKCWELENGKRISFYSVPRLEISSSMIRSRWLAGKSIDWLVPFRVRDILAGSSGEVRTLWEKSSAQAAKTSDLC</sequence>
<dbReference type="PANTHER" id="PTHR39321">
    <property type="entry name" value="NICOTINATE-NUCLEOTIDE ADENYLYLTRANSFERASE-RELATED"/>
    <property type="match status" value="1"/>
</dbReference>
<reference evidence="13" key="1">
    <citation type="submission" date="2010-05" db="EMBL/GenBank/DDBJ databases">
        <title>The draft genome of Desulfonatronospira thiodismutans ASO3-1.</title>
        <authorList>
            <consortium name="US DOE Joint Genome Institute (JGI-PGF)"/>
            <person name="Lucas S."/>
            <person name="Copeland A."/>
            <person name="Lapidus A."/>
            <person name="Cheng J.-F."/>
            <person name="Bruce D."/>
            <person name="Goodwin L."/>
            <person name="Pitluck S."/>
            <person name="Chertkov O."/>
            <person name="Brettin T."/>
            <person name="Detter J.C."/>
            <person name="Han C."/>
            <person name="Land M.L."/>
            <person name="Hauser L."/>
            <person name="Kyrpides N."/>
            <person name="Mikhailova N."/>
            <person name="Muyzer G."/>
            <person name="Woyke T."/>
        </authorList>
    </citation>
    <scope>NUCLEOTIDE SEQUENCE [LARGE SCALE GENOMIC DNA]</scope>
    <source>
        <strain evidence="13">ASO3-1</strain>
    </source>
</reference>
<keyword evidence="4 11" id="KW-0662">Pyridine nucleotide biosynthesis</keyword>
<keyword evidence="7 11" id="KW-0547">Nucleotide-binding</keyword>
<evidence type="ECO:0000256" key="8">
    <source>
        <dbReference type="ARBA" id="ARBA00022840"/>
    </source>
</evidence>
<dbReference type="HAMAP" id="MF_00244">
    <property type="entry name" value="NaMN_adenylyltr"/>
    <property type="match status" value="1"/>
</dbReference>
<keyword evidence="6 11" id="KW-0548">Nucleotidyltransferase</keyword>
<dbReference type="EMBL" id="ACJN02000001">
    <property type="protein sequence ID" value="EFI35895.1"/>
    <property type="molecule type" value="Genomic_DNA"/>
</dbReference>
<dbReference type="UniPathway" id="UPA00253">
    <property type="reaction ID" value="UER00332"/>
</dbReference>
<dbReference type="Proteomes" id="UP000005496">
    <property type="component" value="Unassembled WGS sequence"/>
</dbReference>
<dbReference type="GO" id="GO:0004515">
    <property type="term" value="F:nicotinate-nucleotide adenylyltransferase activity"/>
    <property type="evidence" value="ECO:0007669"/>
    <property type="project" value="UniProtKB-UniRule"/>
</dbReference>
<dbReference type="Pfam" id="PF01467">
    <property type="entry name" value="CTP_transf_like"/>
    <property type="match status" value="1"/>
</dbReference>
<evidence type="ECO:0000256" key="4">
    <source>
        <dbReference type="ARBA" id="ARBA00022642"/>
    </source>
</evidence>
<evidence type="ECO:0000259" key="12">
    <source>
        <dbReference type="Pfam" id="PF01467"/>
    </source>
</evidence>
<dbReference type="PANTHER" id="PTHR39321:SF3">
    <property type="entry name" value="PHOSPHOPANTETHEINE ADENYLYLTRANSFERASE"/>
    <property type="match status" value="1"/>
</dbReference>
<comment type="similarity">
    <text evidence="3 11">Belongs to the NadD family.</text>
</comment>
<evidence type="ECO:0000313" key="13">
    <source>
        <dbReference type="EMBL" id="EFI35895.1"/>
    </source>
</evidence>
<gene>
    <name evidence="11" type="primary">nadD</name>
    <name evidence="13" type="ORF">Dthio_PD3334</name>
</gene>
<accession>D6SMI4</accession>
<dbReference type="GO" id="GO:0009435">
    <property type="term" value="P:NAD+ biosynthetic process"/>
    <property type="evidence" value="ECO:0007669"/>
    <property type="project" value="UniProtKB-UniRule"/>
</dbReference>
<evidence type="ECO:0000256" key="9">
    <source>
        <dbReference type="ARBA" id="ARBA00023027"/>
    </source>
</evidence>
<proteinExistence type="inferred from homology"/>
<evidence type="ECO:0000256" key="3">
    <source>
        <dbReference type="ARBA" id="ARBA00009014"/>
    </source>
</evidence>
<dbReference type="SUPFAM" id="SSF52374">
    <property type="entry name" value="Nucleotidylyl transferase"/>
    <property type="match status" value="1"/>
</dbReference>
<dbReference type="InterPro" id="IPR005248">
    <property type="entry name" value="NadD/NMNAT"/>
</dbReference>
<keyword evidence="9 11" id="KW-0520">NAD</keyword>
<dbReference type="NCBIfam" id="TIGR00482">
    <property type="entry name" value="nicotinate (nicotinamide) nucleotide adenylyltransferase"/>
    <property type="match status" value="1"/>
</dbReference>
<evidence type="ECO:0000256" key="2">
    <source>
        <dbReference type="ARBA" id="ARBA00005019"/>
    </source>
</evidence>
<keyword evidence="14" id="KW-1185">Reference proteome</keyword>
<name>D6SMI4_9BACT</name>
<protein>
    <recommendedName>
        <fullName evidence="11">Probable nicotinate-nucleotide adenylyltransferase</fullName>
        <ecNumber evidence="11">2.7.7.18</ecNumber>
    </recommendedName>
    <alternativeName>
        <fullName evidence="11">Deamido-NAD(+) diphosphorylase</fullName>
    </alternativeName>
    <alternativeName>
        <fullName evidence="11">Deamido-NAD(+) pyrophosphorylase</fullName>
    </alternativeName>
    <alternativeName>
        <fullName evidence="11">Nicotinate mononucleotide adenylyltransferase</fullName>
        <shortName evidence="11">NaMN adenylyltransferase</shortName>
    </alternativeName>
</protein>
<dbReference type="AlphaFoldDB" id="D6SMI4"/>
<dbReference type="InterPro" id="IPR004821">
    <property type="entry name" value="Cyt_trans-like"/>
</dbReference>
<dbReference type="InterPro" id="IPR014729">
    <property type="entry name" value="Rossmann-like_a/b/a_fold"/>
</dbReference>
<evidence type="ECO:0000256" key="1">
    <source>
        <dbReference type="ARBA" id="ARBA00002324"/>
    </source>
</evidence>